<reference evidence="4 5" key="1">
    <citation type="submission" date="2019-11" db="EMBL/GenBank/DDBJ databases">
        <title>Identification of a novel strain.</title>
        <authorList>
            <person name="Xu Q."/>
            <person name="Wang G."/>
        </authorList>
    </citation>
    <scope>NUCLEOTIDE SEQUENCE [LARGE SCALE GENOMIC DNA]</scope>
    <source>
        <strain evidence="5">xq</strain>
    </source>
</reference>
<protein>
    <submittedName>
        <fullName evidence="4">Fe-S cluster assembly protein SufD</fullName>
    </submittedName>
</protein>
<proteinExistence type="inferred from homology"/>
<dbReference type="GO" id="GO:0016226">
    <property type="term" value="P:iron-sulfur cluster assembly"/>
    <property type="evidence" value="ECO:0007669"/>
    <property type="project" value="InterPro"/>
</dbReference>
<comment type="similarity">
    <text evidence="1">Belongs to the iron-sulfur cluster assembly SufBD family.</text>
</comment>
<keyword evidence="5" id="KW-1185">Reference proteome</keyword>
<dbReference type="EMBL" id="WMBQ01000001">
    <property type="protein sequence ID" value="MTD93807.1"/>
    <property type="molecule type" value="Genomic_DNA"/>
</dbReference>
<dbReference type="InterPro" id="IPR000825">
    <property type="entry name" value="SUF_FeS_clus_asmbl_SufBD_core"/>
</dbReference>
<dbReference type="Proteomes" id="UP000440694">
    <property type="component" value="Unassembled WGS sequence"/>
</dbReference>
<sequence>MNVAVLKTKTEQALSEAFGAAAPELPGTPEIVKLRRDAMGRFGSLGLPHRRIEAWKYTDLRTLLKEALPAPQKAPKVTEADVVAALGPLARVVAHRVVFVDGRYAPDLSALVADGSVSVASLATLLESDGTAAEFLHNNGRDDDAVLALNTAYAADGAVIDIAPDAKLDRPVLIVSLRAAPEASFAATRNIVRVGEGAEATVIEAHVTLPTAAKDFQVNAVTKLIVGKGAKFAHVKCTHATGGGTHLANWLAELGPDADYRGFQFTAGTALVRNQIGVVFAGTGSNLDLSGAFLARGGEHIDTTLVVDHAVPQCTSRELFKGVLDDHARGIFQGKVIVRPDAQKTDGKQMAQVLMLSPDTEFDSKPELEIYADDVVCGHGSTSADLDEDLLFYCQARGIPAAQARALLIESFVGEALEKVDNEELRDALAELARGWLHEAKGV</sequence>
<dbReference type="InterPro" id="IPR055346">
    <property type="entry name" value="Fe-S_cluster_assembly_SufBD"/>
</dbReference>
<dbReference type="InterPro" id="IPR011542">
    <property type="entry name" value="SUF_FeS_clus_asmbl_SufD"/>
</dbReference>
<evidence type="ECO:0000259" key="2">
    <source>
        <dbReference type="Pfam" id="PF01458"/>
    </source>
</evidence>
<dbReference type="AlphaFoldDB" id="A0A6I3KJ90"/>
<evidence type="ECO:0000313" key="4">
    <source>
        <dbReference type="EMBL" id="MTD93807.1"/>
    </source>
</evidence>
<evidence type="ECO:0000259" key="3">
    <source>
        <dbReference type="Pfam" id="PF19295"/>
    </source>
</evidence>
<dbReference type="PANTHER" id="PTHR43575">
    <property type="entry name" value="PROTEIN ABCI7, CHLOROPLASTIC"/>
    <property type="match status" value="1"/>
</dbReference>
<name>A0A6I3KJ90_9HYPH</name>
<dbReference type="InterPro" id="IPR037284">
    <property type="entry name" value="SUF_FeS_clus_asmbl_SufBD_sf"/>
</dbReference>
<dbReference type="Pfam" id="PF01458">
    <property type="entry name" value="SUFBD_core"/>
    <property type="match status" value="1"/>
</dbReference>
<dbReference type="Pfam" id="PF19295">
    <property type="entry name" value="SufBD_N"/>
    <property type="match status" value="1"/>
</dbReference>
<dbReference type="SUPFAM" id="SSF101960">
    <property type="entry name" value="Stabilizer of iron transporter SufD"/>
    <property type="match status" value="1"/>
</dbReference>
<dbReference type="InterPro" id="IPR045595">
    <property type="entry name" value="SufBD_N"/>
</dbReference>
<dbReference type="PANTHER" id="PTHR43575:SF1">
    <property type="entry name" value="PROTEIN ABCI7, CHLOROPLASTIC"/>
    <property type="match status" value="1"/>
</dbReference>
<comment type="caution">
    <text evidence="4">The sequence shown here is derived from an EMBL/GenBank/DDBJ whole genome shotgun (WGS) entry which is preliminary data.</text>
</comment>
<gene>
    <name evidence="4" type="primary">sufD</name>
    <name evidence="4" type="ORF">GIW81_05600</name>
</gene>
<evidence type="ECO:0000313" key="5">
    <source>
        <dbReference type="Proteomes" id="UP000440694"/>
    </source>
</evidence>
<accession>A0A6I3KJ90</accession>
<feature type="domain" description="SUF system FeS cluster assembly SufBD core" evidence="2">
    <location>
        <begin position="183"/>
        <end position="412"/>
    </location>
</feature>
<feature type="domain" description="SUF system FeS cluster assembly SufBD N-terminal" evidence="3">
    <location>
        <begin position="30"/>
        <end position="173"/>
    </location>
</feature>
<dbReference type="RefSeq" id="WP_154738311.1">
    <property type="nucleotide sequence ID" value="NZ_WMBQ01000001.1"/>
</dbReference>
<evidence type="ECO:0000256" key="1">
    <source>
        <dbReference type="ARBA" id="ARBA00043967"/>
    </source>
</evidence>
<dbReference type="NCBIfam" id="TIGR01981">
    <property type="entry name" value="sufD"/>
    <property type="match status" value="1"/>
</dbReference>
<organism evidence="4 5">
    <name type="scientific">Hyphomicrobium album</name>
    <dbReference type="NCBI Taxonomy" id="2665159"/>
    <lineage>
        <taxon>Bacteria</taxon>
        <taxon>Pseudomonadati</taxon>
        <taxon>Pseudomonadota</taxon>
        <taxon>Alphaproteobacteria</taxon>
        <taxon>Hyphomicrobiales</taxon>
        <taxon>Hyphomicrobiaceae</taxon>
        <taxon>Hyphomicrobium</taxon>
    </lineage>
</organism>